<evidence type="ECO:0000313" key="5">
    <source>
        <dbReference type="EMBL" id="MDR5905318.1"/>
    </source>
</evidence>
<dbReference type="PRINTS" id="PR00598">
    <property type="entry name" value="HTHMARR"/>
</dbReference>
<keyword evidence="6" id="KW-1185">Reference proteome</keyword>
<dbReference type="PANTHER" id="PTHR42756:SF1">
    <property type="entry name" value="TRANSCRIPTIONAL REPRESSOR OF EMRAB OPERON"/>
    <property type="match status" value="1"/>
</dbReference>
<dbReference type="Gene3D" id="1.10.10.10">
    <property type="entry name" value="Winged helix-like DNA-binding domain superfamily/Winged helix DNA-binding domain"/>
    <property type="match status" value="1"/>
</dbReference>
<gene>
    <name evidence="5" type="ORF">QC821_08540</name>
</gene>
<organism evidence="5 6">
    <name type="scientific">Franzmannia qiaohouensis</name>
    <dbReference type="NCBI Taxonomy" id="1329370"/>
    <lineage>
        <taxon>Bacteria</taxon>
        <taxon>Pseudomonadati</taxon>
        <taxon>Pseudomonadota</taxon>
        <taxon>Gammaproteobacteria</taxon>
        <taxon>Oceanospirillales</taxon>
        <taxon>Halomonadaceae</taxon>
        <taxon>Franzmannia</taxon>
    </lineage>
</organism>
<evidence type="ECO:0000259" key="4">
    <source>
        <dbReference type="PROSITE" id="PS50995"/>
    </source>
</evidence>
<dbReference type="SUPFAM" id="SSF46785">
    <property type="entry name" value="Winged helix' DNA-binding domain"/>
    <property type="match status" value="1"/>
</dbReference>
<dbReference type="Pfam" id="PF01047">
    <property type="entry name" value="MarR"/>
    <property type="match status" value="1"/>
</dbReference>
<name>A0ABU1HE74_9GAMM</name>
<dbReference type="PROSITE" id="PS50995">
    <property type="entry name" value="HTH_MARR_2"/>
    <property type="match status" value="1"/>
</dbReference>
<dbReference type="SMART" id="SM00347">
    <property type="entry name" value="HTH_MARR"/>
    <property type="match status" value="1"/>
</dbReference>
<dbReference type="InterPro" id="IPR000835">
    <property type="entry name" value="HTH_MarR-typ"/>
</dbReference>
<proteinExistence type="predicted"/>
<keyword evidence="2" id="KW-0238">DNA-binding</keyword>
<keyword evidence="3" id="KW-0804">Transcription</keyword>
<feature type="domain" description="HTH marR-type" evidence="4">
    <location>
        <begin position="20"/>
        <end position="152"/>
    </location>
</feature>
<dbReference type="PANTHER" id="PTHR42756">
    <property type="entry name" value="TRANSCRIPTIONAL REGULATOR, MARR"/>
    <property type="match status" value="1"/>
</dbReference>
<keyword evidence="1" id="KW-0805">Transcription regulation</keyword>
<accession>A0ABU1HE74</accession>
<dbReference type="InterPro" id="IPR036388">
    <property type="entry name" value="WH-like_DNA-bd_sf"/>
</dbReference>
<reference evidence="5 6" key="1">
    <citation type="submission" date="2023-04" db="EMBL/GenBank/DDBJ databases">
        <title>A long-awaited taxogenomic arrangement of the family Halomonadaceae.</title>
        <authorList>
            <person name="De La Haba R."/>
            <person name="Chuvochina M."/>
            <person name="Wittouck S."/>
            <person name="Arahal D.R."/>
            <person name="Sanchez-Porro C."/>
            <person name="Hugenholtz P."/>
            <person name="Ventosa A."/>
        </authorList>
    </citation>
    <scope>NUCLEOTIDE SEQUENCE [LARGE SCALE GENOMIC DNA]</scope>
    <source>
        <strain evidence="5 6">DSM 26770</strain>
    </source>
</reference>
<evidence type="ECO:0000256" key="3">
    <source>
        <dbReference type="ARBA" id="ARBA00023163"/>
    </source>
</evidence>
<evidence type="ECO:0000256" key="1">
    <source>
        <dbReference type="ARBA" id="ARBA00023015"/>
    </source>
</evidence>
<sequence length="157" mass="17894">MTDTDMNTDTHNGIDYAMLQARLGYKLRRAQMVYFDVFFEACAQEGITPGLFSILAIVYHNPGLTQSAVSAALDVDRSAMVAAIDKLESMEVIERRKSKNDRRSYALYLTQKGNAFTERLNQKVEAGEQRFDAFMKEGEREWLLDILDRIIEARKGS</sequence>
<dbReference type="InterPro" id="IPR036390">
    <property type="entry name" value="WH_DNA-bd_sf"/>
</dbReference>
<evidence type="ECO:0000256" key="2">
    <source>
        <dbReference type="ARBA" id="ARBA00023125"/>
    </source>
</evidence>
<dbReference type="RefSeq" id="WP_309719694.1">
    <property type="nucleotide sequence ID" value="NZ_JARWAM010000005.1"/>
</dbReference>
<protein>
    <submittedName>
        <fullName evidence="5">MarR family transcriptional regulator</fullName>
    </submittedName>
</protein>
<dbReference type="Proteomes" id="UP001251374">
    <property type="component" value="Unassembled WGS sequence"/>
</dbReference>
<dbReference type="EMBL" id="JARWAM010000005">
    <property type="protein sequence ID" value="MDR5905318.1"/>
    <property type="molecule type" value="Genomic_DNA"/>
</dbReference>
<comment type="caution">
    <text evidence="5">The sequence shown here is derived from an EMBL/GenBank/DDBJ whole genome shotgun (WGS) entry which is preliminary data.</text>
</comment>
<evidence type="ECO:0000313" key="6">
    <source>
        <dbReference type="Proteomes" id="UP001251374"/>
    </source>
</evidence>